<evidence type="ECO:0000259" key="1">
    <source>
        <dbReference type="Pfam" id="PF00117"/>
    </source>
</evidence>
<dbReference type="GO" id="GO:0016740">
    <property type="term" value="F:transferase activity"/>
    <property type="evidence" value="ECO:0007669"/>
    <property type="project" value="UniProtKB-KW"/>
</dbReference>
<dbReference type="RefSeq" id="WP_165239599.1">
    <property type="nucleotide sequence ID" value="NZ_JAAKZV010000092.1"/>
</dbReference>
<organism evidence="2 3">
    <name type="scientific">Streptomyces coryli</name>
    <dbReference type="NCBI Taxonomy" id="1128680"/>
    <lineage>
        <taxon>Bacteria</taxon>
        <taxon>Bacillati</taxon>
        <taxon>Actinomycetota</taxon>
        <taxon>Actinomycetes</taxon>
        <taxon>Kitasatosporales</taxon>
        <taxon>Streptomycetaceae</taxon>
        <taxon>Streptomyces</taxon>
    </lineage>
</organism>
<dbReference type="SUPFAM" id="SSF52317">
    <property type="entry name" value="Class I glutamine amidotransferase-like"/>
    <property type="match status" value="1"/>
</dbReference>
<keyword evidence="3" id="KW-1185">Reference proteome</keyword>
<gene>
    <name evidence="2" type="ORF">G5C51_20780</name>
</gene>
<sequence>MPRVLVIQNAAAGGPRRFGEWLVEGGLDLDVVHPYEGGVLPDDLSGHHALIALGGSPMPDDDAAMPWLAQTRALAREALERGVPYFGICQGAQVLALVAGGEVRASHGEPEIGSTALVLRGEAADDPLLRGLPERVTAIERHKDQVTVLPSGAAWLAESERCPHQAFRCGEVAWGVQFHPEVSAGRVRAAWDAERLRELGCDPDEVVRAAERDEAAAAFWMTSTRGTLLVTTSVS</sequence>
<keyword evidence="2" id="KW-0315">Glutamine amidotransferase</keyword>
<evidence type="ECO:0000313" key="3">
    <source>
        <dbReference type="Proteomes" id="UP000481583"/>
    </source>
</evidence>
<dbReference type="PANTHER" id="PTHR42695:SF5">
    <property type="entry name" value="GLUTAMINE AMIDOTRANSFERASE YLR126C-RELATED"/>
    <property type="match status" value="1"/>
</dbReference>
<dbReference type="PROSITE" id="PS51273">
    <property type="entry name" value="GATASE_TYPE_1"/>
    <property type="match status" value="1"/>
</dbReference>
<evidence type="ECO:0000313" key="2">
    <source>
        <dbReference type="EMBL" id="NGN66323.1"/>
    </source>
</evidence>
<comment type="caution">
    <text evidence="2">The sequence shown here is derived from an EMBL/GenBank/DDBJ whole genome shotgun (WGS) entry which is preliminary data.</text>
</comment>
<dbReference type="PANTHER" id="PTHR42695">
    <property type="entry name" value="GLUTAMINE AMIDOTRANSFERASE YLR126C-RELATED"/>
    <property type="match status" value="1"/>
</dbReference>
<dbReference type="InterPro" id="IPR029062">
    <property type="entry name" value="Class_I_gatase-like"/>
</dbReference>
<keyword evidence="2" id="KW-0808">Transferase</keyword>
<accession>A0A6G4U2L1</accession>
<protein>
    <submittedName>
        <fullName evidence="2">Type 1 glutamine amidotransferase</fullName>
    </submittedName>
</protein>
<feature type="domain" description="Glutamine amidotransferase" evidence="1">
    <location>
        <begin position="56"/>
        <end position="187"/>
    </location>
</feature>
<dbReference type="InterPro" id="IPR044992">
    <property type="entry name" value="ChyE-like"/>
</dbReference>
<dbReference type="Proteomes" id="UP000481583">
    <property type="component" value="Unassembled WGS sequence"/>
</dbReference>
<dbReference type="CDD" id="cd01741">
    <property type="entry name" value="GATase1_1"/>
    <property type="match status" value="1"/>
</dbReference>
<name>A0A6G4U2L1_9ACTN</name>
<dbReference type="GO" id="GO:0005829">
    <property type="term" value="C:cytosol"/>
    <property type="evidence" value="ECO:0007669"/>
    <property type="project" value="TreeGrafter"/>
</dbReference>
<dbReference type="Gene3D" id="3.40.50.880">
    <property type="match status" value="1"/>
</dbReference>
<reference evidence="2 3" key="1">
    <citation type="submission" date="2020-02" db="EMBL/GenBank/DDBJ databases">
        <title>Whole-genome analyses of novel actinobacteria.</title>
        <authorList>
            <person name="Sahin N."/>
        </authorList>
    </citation>
    <scope>NUCLEOTIDE SEQUENCE [LARGE SCALE GENOMIC DNA]</scope>
    <source>
        <strain evidence="2 3">A7024</strain>
    </source>
</reference>
<dbReference type="AlphaFoldDB" id="A0A6G4U2L1"/>
<dbReference type="InterPro" id="IPR017926">
    <property type="entry name" value="GATASE"/>
</dbReference>
<dbReference type="Pfam" id="PF00117">
    <property type="entry name" value="GATase"/>
    <property type="match status" value="1"/>
</dbReference>
<proteinExistence type="predicted"/>
<dbReference type="EMBL" id="JAAKZV010000092">
    <property type="protein sequence ID" value="NGN66323.1"/>
    <property type="molecule type" value="Genomic_DNA"/>
</dbReference>